<proteinExistence type="predicted"/>
<gene>
    <name evidence="2" type="ORF">EHQ58_09125</name>
</gene>
<dbReference type="PROSITE" id="PS51257">
    <property type="entry name" value="PROKAR_LIPOPROTEIN"/>
    <property type="match status" value="1"/>
</dbReference>
<accession>A0A4R9K426</accession>
<comment type="caution">
    <text evidence="2">The sequence shown here is derived from an EMBL/GenBank/DDBJ whole genome shotgun (WGS) entry which is preliminary data.</text>
</comment>
<dbReference type="RefSeq" id="WP_135623595.1">
    <property type="nucleotide sequence ID" value="NZ_RQGD01000025.1"/>
</dbReference>
<sequence length="96" mass="10975">MKTNLSFLLIFFICSLLACFAVPTTEKRRCRTAYQEYWDNSLCGGNVFFNALVSDNSKGNNEALLNLTVIECIKIAKKRRECEVPYKAIQPTLMDQ</sequence>
<dbReference type="Proteomes" id="UP000297693">
    <property type="component" value="Unassembled WGS sequence"/>
</dbReference>
<name>A0A4R9K426_9LEPT</name>
<organism evidence="2 3">
    <name type="scientific">Leptospira ognonensis</name>
    <dbReference type="NCBI Taxonomy" id="2484945"/>
    <lineage>
        <taxon>Bacteria</taxon>
        <taxon>Pseudomonadati</taxon>
        <taxon>Spirochaetota</taxon>
        <taxon>Spirochaetia</taxon>
        <taxon>Leptospirales</taxon>
        <taxon>Leptospiraceae</taxon>
        <taxon>Leptospira</taxon>
    </lineage>
</organism>
<feature type="chain" id="PRO_5020739072" description="Lipoprotein" evidence="1">
    <location>
        <begin position="21"/>
        <end position="96"/>
    </location>
</feature>
<feature type="signal peptide" evidence="1">
    <location>
        <begin position="1"/>
        <end position="20"/>
    </location>
</feature>
<protein>
    <recommendedName>
        <fullName evidence="4">Lipoprotein</fullName>
    </recommendedName>
</protein>
<reference evidence="2" key="1">
    <citation type="journal article" date="2019" name="PLoS Negl. Trop. Dis.">
        <title>Revisiting the worldwide diversity of Leptospira species in the environment.</title>
        <authorList>
            <person name="Vincent A.T."/>
            <person name="Schiettekatte O."/>
            <person name="Bourhy P."/>
            <person name="Veyrier F.J."/>
            <person name="Picardeau M."/>
        </authorList>
    </citation>
    <scope>NUCLEOTIDE SEQUENCE [LARGE SCALE GENOMIC DNA]</scope>
    <source>
        <strain evidence="2">201702476</strain>
    </source>
</reference>
<evidence type="ECO:0000256" key="1">
    <source>
        <dbReference type="SAM" id="SignalP"/>
    </source>
</evidence>
<keyword evidence="3" id="KW-1185">Reference proteome</keyword>
<evidence type="ECO:0008006" key="4">
    <source>
        <dbReference type="Google" id="ProtNLM"/>
    </source>
</evidence>
<dbReference type="AlphaFoldDB" id="A0A4R9K426"/>
<evidence type="ECO:0000313" key="3">
    <source>
        <dbReference type="Proteomes" id="UP000297693"/>
    </source>
</evidence>
<dbReference type="EMBL" id="RQGD01000025">
    <property type="protein sequence ID" value="TGL59068.1"/>
    <property type="molecule type" value="Genomic_DNA"/>
</dbReference>
<keyword evidence="1" id="KW-0732">Signal</keyword>
<evidence type="ECO:0000313" key="2">
    <source>
        <dbReference type="EMBL" id="TGL59068.1"/>
    </source>
</evidence>